<proteinExistence type="predicted"/>
<dbReference type="OrthoDB" id="129343at2"/>
<dbReference type="AlphaFoldDB" id="A0A1H6ECC5"/>
<gene>
    <name evidence="1" type="ORF">SAMN05444920_10963</name>
</gene>
<organism evidence="1 2">
    <name type="scientific">Nonomuraea solani</name>
    <dbReference type="NCBI Taxonomy" id="1144553"/>
    <lineage>
        <taxon>Bacteria</taxon>
        <taxon>Bacillati</taxon>
        <taxon>Actinomycetota</taxon>
        <taxon>Actinomycetes</taxon>
        <taxon>Streptosporangiales</taxon>
        <taxon>Streptosporangiaceae</taxon>
        <taxon>Nonomuraea</taxon>
    </lineage>
</organism>
<dbReference type="EMBL" id="FNVT01000009">
    <property type="protein sequence ID" value="SEG95427.1"/>
    <property type="molecule type" value="Genomic_DNA"/>
</dbReference>
<dbReference type="Gene3D" id="3.10.450.50">
    <property type="match status" value="1"/>
</dbReference>
<dbReference type="SUPFAM" id="SSF54427">
    <property type="entry name" value="NTF2-like"/>
    <property type="match status" value="1"/>
</dbReference>
<sequence>MTIGEFARAWALAWNSHDSRQVLSLMTDDIVYSDDYAPSVMYGHADVETWLKALWTAFPDLEFEILGAYGPPDGSIGALRWRARATHQGEFAGVPATGRTVDVVGADFHQYRDGRMCQVRGIYDHLTLMRQLDI</sequence>
<dbReference type="Pfam" id="PF07366">
    <property type="entry name" value="SnoaL"/>
    <property type="match status" value="1"/>
</dbReference>
<protein>
    <recommendedName>
        <fullName evidence="3">SnoaL-like polyketide cyclase</fullName>
    </recommendedName>
</protein>
<reference evidence="1 2" key="1">
    <citation type="submission" date="2016-10" db="EMBL/GenBank/DDBJ databases">
        <authorList>
            <person name="de Groot N.N."/>
        </authorList>
    </citation>
    <scope>NUCLEOTIDE SEQUENCE [LARGE SCALE GENOMIC DNA]</scope>
    <source>
        <strain evidence="1 2">CGMCC 4.7037</strain>
    </source>
</reference>
<name>A0A1H6ECC5_9ACTN</name>
<dbReference type="GO" id="GO:0030638">
    <property type="term" value="P:polyketide metabolic process"/>
    <property type="evidence" value="ECO:0007669"/>
    <property type="project" value="InterPro"/>
</dbReference>
<dbReference type="InterPro" id="IPR009959">
    <property type="entry name" value="Cyclase_SnoaL-like"/>
</dbReference>
<accession>A0A1H6ECC5</accession>
<keyword evidence="2" id="KW-1185">Reference proteome</keyword>
<dbReference type="PANTHER" id="PTHR38436:SF1">
    <property type="entry name" value="ESTER CYCLASE"/>
    <property type="match status" value="1"/>
</dbReference>
<dbReference type="PANTHER" id="PTHR38436">
    <property type="entry name" value="POLYKETIDE CYCLASE SNOAL-LIKE DOMAIN"/>
    <property type="match status" value="1"/>
</dbReference>
<evidence type="ECO:0000313" key="2">
    <source>
        <dbReference type="Proteomes" id="UP000236732"/>
    </source>
</evidence>
<dbReference type="RefSeq" id="WP_160150427.1">
    <property type="nucleotide sequence ID" value="NZ_FNVT01000009.1"/>
</dbReference>
<dbReference type="Proteomes" id="UP000236732">
    <property type="component" value="Unassembled WGS sequence"/>
</dbReference>
<evidence type="ECO:0008006" key="3">
    <source>
        <dbReference type="Google" id="ProtNLM"/>
    </source>
</evidence>
<dbReference type="InterPro" id="IPR032710">
    <property type="entry name" value="NTF2-like_dom_sf"/>
</dbReference>
<evidence type="ECO:0000313" key="1">
    <source>
        <dbReference type="EMBL" id="SEG95427.1"/>
    </source>
</evidence>